<evidence type="ECO:0000313" key="1">
    <source>
        <dbReference type="EMBL" id="CCM75286.1"/>
    </source>
</evidence>
<dbReference type="HOGENOM" id="CLU_199079_0_0_5"/>
<dbReference type="EMBL" id="CANI01000011">
    <property type="protein sequence ID" value="CCM75286.1"/>
    <property type="molecule type" value="Genomic_DNA"/>
</dbReference>
<protein>
    <submittedName>
        <fullName evidence="1">Uncharacterized protein</fullName>
    </submittedName>
</protein>
<proteinExistence type="predicted"/>
<sequence>MRAQSKPFIVEVKSSRRIERRQSESIWGNLDLAAVAEEIAEELPQPAVAQGETAVVR</sequence>
<dbReference type="STRING" id="1211777.BN77_2450"/>
<keyword evidence="2" id="KW-1185">Reference proteome</keyword>
<dbReference type="AlphaFoldDB" id="K0PFJ1"/>
<organism evidence="1 2">
    <name type="scientific">Rhizobium mesoamericanum STM3625</name>
    <dbReference type="NCBI Taxonomy" id="1211777"/>
    <lineage>
        <taxon>Bacteria</taxon>
        <taxon>Pseudomonadati</taxon>
        <taxon>Pseudomonadota</taxon>
        <taxon>Alphaproteobacteria</taxon>
        <taxon>Hyphomicrobiales</taxon>
        <taxon>Rhizobiaceae</taxon>
        <taxon>Rhizobium/Agrobacterium group</taxon>
        <taxon>Rhizobium</taxon>
    </lineage>
</organism>
<evidence type="ECO:0000313" key="2">
    <source>
        <dbReference type="Proteomes" id="UP000009319"/>
    </source>
</evidence>
<comment type="caution">
    <text evidence="1">The sequence shown here is derived from an EMBL/GenBank/DDBJ whole genome shotgun (WGS) entry which is preliminary data.</text>
</comment>
<accession>K0PFJ1</accession>
<reference evidence="1 2" key="1">
    <citation type="journal article" date="2013" name="Genome Announc.">
        <title>Draft Genome Sequence of Rhizobium mesoamericanum STM3625, a Nitrogen-Fixing Symbiont of Mimosa pudica Isolated in French Guiana (South America).</title>
        <authorList>
            <person name="Moulin L."/>
            <person name="Mornico D."/>
            <person name="Melkonian R."/>
            <person name="Klonowska A."/>
        </authorList>
    </citation>
    <scope>NUCLEOTIDE SEQUENCE [LARGE SCALE GENOMIC DNA]</scope>
    <source>
        <strain evidence="1 2">STM3625</strain>
    </source>
</reference>
<gene>
    <name evidence="1" type="ORF">BN77_2450</name>
</gene>
<dbReference type="Proteomes" id="UP000009319">
    <property type="component" value="Unassembled WGS sequence"/>
</dbReference>
<name>K0PFJ1_9HYPH</name>
<dbReference type="eggNOG" id="ENOG50313KZ">
    <property type="taxonomic scope" value="Bacteria"/>
</dbReference>
<dbReference type="RefSeq" id="WP_007531932.1">
    <property type="nucleotide sequence ID" value="NZ_HF536772.1"/>
</dbReference>